<accession>A0AAV7H614</accession>
<evidence type="ECO:0000313" key="2">
    <source>
        <dbReference type="Proteomes" id="UP000775213"/>
    </source>
</evidence>
<comment type="caution">
    <text evidence="1">The sequence shown here is derived from an EMBL/GenBank/DDBJ whole genome shotgun (WGS) entry which is preliminary data.</text>
</comment>
<sequence>MFSTSYLCTNEQAPENNPFTFLISSMALAETRLSFLLHPKAKNRAKPLCFPFEDRLSRRLKSLLPIPESSTSIPLSWLSNAVDLLTQTLADAAAVFSDQSLSSDQSAIAVHLNSTIRLLDACNSVSAATDTVLSRRLLLLLALRHLSFLGEKNVSRAKDLLSEWETYVPLRSSHHLVIPDPPPRGSISATRRAIYAVEAVSYLVIAPLSAVFGADEDIRLGKLAAVPGEFMWSSAFNEVGAAVWGRIGEGFPGEVVAVEVSVGSLRVAIDEVSDRDDGERMRNAVVVVEREEERLTAALNCLSDAVKGLFESALCARGAALQNFRVRSQKCC</sequence>
<keyword evidence="2" id="KW-1185">Reference proteome</keyword>
<dbReference type="Proteomes" id="UP000775213">
    <property type="component" value="Unassembled WGS sequence"/>
</dbReference>
<evidence type="ECO:0000313" key="1">
    <source>
        <dbReference type="EMBL" id="KAH0469575.1"/>
    </source>
</evidence>
<name>A0AAV7H614_DENCH</name>
<dbReference type="PANTHER" id="PTHR31509">
    <property type="entry name" value="BPS1-LIKE PROTEIN"/>
    <property type="match status" value="1"/>
</dbReference>
<reference evidence="1 2" key="1">
    <citation type="journal article" date="2021" name="Hortic Res">
        <title>Chromosome-scale assembly of the Dendrobium chrysotoxum genome enhances the understanding of orchid evolution.</title>
        <authorList>
            <person name="Zhang Y."/>
            <person name="Zhang G.Q."/>
            <person name="Zhang D."/>
            <person name="Liu X.D."/>
            <person name="Xu X.Y."/>
            <person name="Sun W.H."/>
            <person name="Yu X."/>
            <person name="Zhu X."/>
            <person name="Wang Z.W."/>
            <person name="Zhao X."/>
            <person name="Zhong W.Y."/>
            <person name="Chen H."/>
            <person name="Yin W.L."/>
            <person name="Huang T."/>
            <person name="Niu S.C."/>
            <person name="Liu Z.J."/>
        </authorList>
    </citation>
    <scope>NUCLEOTIDE SEQUENCE [LARGE SCALE GENOMIC DNA]</scope>
    <source>
        <strain evidence="1">Lindl</strain>
    </source>
</reference>
<dbReference type="AlphaFoldDB" id="A0AAV7H614"/>
<gene>
    <name evidence="1" type="ORF">IEQ34_001133</name>
</gene>
<organism evidence="1 2">
    <name type="scientific">Dendrobium chrysotoxum</name>
    <name type="common">Orchid</name>
    <dbReference type="NCBI Taxonomy" id="161865"/>
    <lineage>
        <taxon>Eukaryota</taxon>
        <taxon>Viridiplantae</taxon>
        <taxon>Streptophyta</taxon>
        <taxon>Embryophyta</taxon>
        <taxon>Tracheophyta</taxon>
        <taxon>Spermatophyta</taxon>
        <taxon>Magnoliopsida</taxon>
        <taxon>Liliopsida</taxon>
        <taxon>Asparagales</taxon>
        <taxon>Orchidaceae</taxon>
        <taxon>Epidendroideae</taxon>
        <taxon>Malaxideae</taxon>
        <taxon>Dendrobiinae</taxon>
        <taxon>Dendrobium</taxon>
    </lineage>
</organism>
<proteinExistence type="predicted"/>
<dbReference type="EMBL" id="JAGFBR010000002">
    <property type="protein sequence ID" value="KAH0469575.1"/>
    <property type="molecule type" value="Genomic_DNA"/>
</dbReference>
<protein>
    <submittedName>
        <fullName evidence="1">Uncharacterized protein</fullName>
    </submittedName>
</protein>